<dbReference type="EMBL" id="OX459118">
    <property type="protein sequence ID" value="CAI9089742.1"/>
    <property type="molecule type" value="Genomic_DNA"/>
</dbReference>
<sequence length="493" mass="55458">MDEEYSTLDLISPLQDSWKIRVRLICVWKKPLFSNPSESGSIEMVLMDHLENKIHATVKRSLIGNFMGVINEGSFKIKTQFGVASDCGNFRITRHPYKINFSRNTQVRHCIDLGISLYGFKFASFSDLLAGKLDETCTIDIIGEIVTVGDLIHGDRNGKSSRWVTLEMQDCEDVKLTVTLWDEYAQIVTDHFAGRPGGCVVMIVQFARIRTNMVTNSLFSTRLFIDSEIDEIVEYKSRMVNAYGTDDPSRGVSYLCTRSSIFEPDDFLTLNPKKRIDELEDLNKAVELDGGGVPLQSYYYCNKCDNNVSAVVRVLDDSKSASFLLFDKDVYKCIRKTAMHVREDLLKVESDTSKVEGDRAKVPKELERLIGQKFIFKIEVSEYNIDNNWPVYTVLRMSSEMSIINAFESCSSVNQDVDADVDTSTTKNTNITPQSLAGKDSINSCTGEVDACTVQLLSTATSPLKRTLQFDEEDATVQSSSTKAKIELKLEKS</sequence>
<name>A0AAV1C4M7_OLDCO</name>
<dbReference type="PANTHER" id="PTHR47165:SF4">
    <property type="entry name" value="OS03G0429900 PROTEIN"/>
    <property type="match status" value="1"/>
</dbReference>
<dbReference type="InterPro" id="IPR003871">
    <property type="entry name" value="RFA1B/D_OB_1st"/>
</dbReference>
<keyword evidence="3" id="KW-1185">Reference proteome</keyword>
<dbReference type="Pfam" id="PF02721">
    <property type="entry name" value="DUF223"/>
    <property type="match status" value="1"/>
</dbReference>
<organism evidence="2 3">
    <name type="scientific">Oldenlandia corymbosa var. corymbosa</name>
    <dbReference type="NCBI Taxonomy" id="529605"/>
    <lineage>
        <taxon>Eukaryota</taxon>
        <taxon>Viridiplantae</taxon>
        <taxon>Streptophyta</taxon>
        <taxon>Embryophyta</taxon>
        <taxon>Tracheophyta</taxon>
        <taxon>Spermatophyta</taxon>
        <taxon>Magnoliopsida</taxon>
        <taxon>eudicotyledons</taxon>
        <taxon>Gunneridae</taxon>
        <taxon>Pentapetalae</taxon>
        <taxon>asterids</taxon>
        <taxon>lamiids</taxon>
        <taxon>Gentianales</taxon>
        <taxon>Rubiaceae</taxon>
        <taxon>Rubioideae</taxon>
        <taxon>Spermacoceae</taxon>
        <taxon>Hedyotis-Oldenlandia complex</taxon>
        <taxon>Oldenlandia</taxon>
    </lineage>
</organism>
<dbReference type="PANTHER" id="PTHR47165">
    <property type="entry name" value="OS03G0429900 PROTEIN"/>
    <property type="match status" value="1"/>
</dbReference>
<evidence type="ECO:0000313" key="2">
    <source>
        <dbReference type="EMBL" id="CAI9089742.1"/>
    </source>
</evidence>
<gene>
    <name evidence="2" type="ORF">OLC1_LOCUS2029</name>
</gene>
<evidence type="ECO:0000259" key="1">
    <source>
        <dbReference type="Pfam" id="PF02721"/>
    </source>
</evidence>
<proteinExistence type="predicted"/>
<dbReference type="SUPFAM" id="SSF50249">
    <property type="entry name" value="Nucleic acid-binding proteins"/>
    <property type="match status" value="3"/>
</dbReference>
<evidence type="ECO:0000313" key="3">
    <source>
        <dbReference type="Proteomes" id="UP001161247"/>
    </source>
</evidence>
<dbReference type="Gene3D" id="2.40.50.140">
    <property type="entry name" value="Nucleic acid-binding proteins"/>
    <property type="match status" value="3"/>
</dbReference>
<dbReference type="CDD" id="cd04480">
    <property type="entry name" value="RPA1_DBD_A_like"/>
    <property type="match status" value="1"/>
</dbReference>
<dbReference type="CDD" id="cd04481">
    <property type="entry name" value="RPA1_DBD_B_like"/>
    <property type="match status" value="1"/>
</dbReference>
<reference evidence="2" key="1">
    <citation type="submission" date="2023-03" db="EMBL/GenBank/DDBJ databases">
        <authorList>
            <person name="Julca I."/>
        </authorList>
    </citation>
    <scope>NUCLEOTIDE SEQUENCE</scope>
</reference>
<protein>
    <submittedName>
        <fullName evidence="2">OLC1v1024374C1</fullName>
    </submittedName>
</protein>
<dbReference type="Proteomes" id="UP001161247">
    <property type="component" value="Chromosome 1"/>
</dbReference>
<feature type="domain" description="Replication protein A 70 kDa DNA-binding subunit B/D first OB fold" evidence="1">
    <location>
        <begin position="5"/>
        <end position="110"/>
    </location>
</feature>
<dbReference type="InterPro" id="IPR012340">
    <property type="entry name" value="NA-bd_OB-fold"/>
</dbReference>
<dbReference type="AlphaFoldDB" id="A0AAV1C4M7"/>
<accession>A0AAV1C4M7</accession>